<protein>
    <submittedName>
        <fullName evidence="1">Aldolase</fullName>
    </submittedName>
</protein>
<dbReference type="InterPro" id="IPR027417">
    <property type="entry name" value="P-loop_NTPase"/>
</dbReference>
<dbReference type="SUPFAM" id="SSF53795">
    <property type="entry name" value="PEP carboxykinase-like"/>
    <property type="match status" value="1"/>
</dbReference>
<organism evidence="1 2">
    <name type="scientific">Bacillus mycoides</name>
    <dbReference type="NCBI Taxonomy" id="1405"/>
    <lineage>
        <taxon>Bacteria</taxon>
        <taxon>Bacillati</taxon>
        <taxon>Bacillota</taxon>
        <taxon>Bacilli</taxon>
        <taxon>Bacillales</taxon>
        <taxon>Bacillaceae</taxon>
        <taxon>Bacillus</taxon>
        <taxon>Bacillus cereus group</taxon>
    </lineage>
</organism>
<dbReference type="RefSeq" id="WP_002199628.1">
    <property type="nucleotide sequence ID" value="NZ_CP189817.1"/>
</dbReference>
<reference evidence="1 2" key="1">
    <citation type="submission" date="2016-05" db="EMBL/GenBank/DDBJ databases">
        <title>Bacillus thuringiensis and Bacillus weihenstephanensis as novel biocontrol agents of wilt causing Verticillium species.</title>
        <authorList>
            <person name="Hollensteiner J."/>
            <person name="Wemheuer F."/>
            <person name="Harting R."/>
            <person name="Kolarzyk A."/>
            <person name="Diaz-Valerio S."/>
            <person name="Poehlein A."/>
            <person name="Brzuszkiewicz E."/>
            <person name="Nesemann K."/>
            <person name="Braus-Stromeyer S."/>
            <person name="Braus G."/>
            <person name="Daniel R."/>
            <person name="Liesegang H."/>
        </authorList>
    </citation>
    <scope>NUCLEOTIDE SEQUENCE [LARGE SCALE GENOMIC DNA]</scope>
    <source>
        <strain evidence="1 2">GOE11</strain>
    </source>
</reference>
<gene>
    <name evidence="1" type="ORF">BWGOE11_37630</name>
</gene>
<dbReference type="EMBL" id="LXLX01000046">
    <property type="protein sequence ID" value="OFD89634.1"/>
    <property type="molecule type" value="Genomic_DNA"/>
</dbReference>
<sequence length="326" mass="36608">MMETTNKNVYKVFGLRVLSEMKLPELPQINEQEENVEIVIRLTDLSQKWSELASAKQNFVVDKNVVMIRIPDTAIFSIQGGKQIFVSPMKDACEDKIRLYILGTCMGALLIQRGILPLHGSAINIDGKVYAFVGDSGAGKSTLAAAFLSKGYKILSDDVIAVTVSSDKTPIVIPSYPQQKLWAESLNAFGMGTASYNPLFERETKYAVPVQSHFFSEPLPLAGVIELTKTEDESVELIRIEGLERLRTLFFHTFRKFLITQLKLTEWHFTTSTSVINKVDMFHLKRPNNRFTAHELVSIILKTIHGGGVIDDVYRENFSRVSDCAK</sequence>
<dbReference type="SUPFAM" id="SSF52540">
    <property type="entry name" value="P-loop containing nucleoside triphosphate hydrolases"/>
    <property type="match status" value="1"/>
</dbReference>
<evidence type="ECO:0000313" key="1">
    <source>
        <dbReference type="EMBL" id="OFD89634.1"/>
    </source>
</evidence>
<dbReference type="Proteomes" id="UP000175835">
    <property type="component" value="Unassembled WGS sequence"/>
</dbReference>
<dbReference type="PATRIC" id="fig|86662.23.peg.3751"/>
<accession>A0A1E8BK59</accession>
<comment type="caution">
    <text evidence="1">The sequence shown here is derived from an EMBL/GenBank/DDBJ whole genome shotgun (WGS) entry which is preliminary data.</text>
</comment>
<dbReference type="Gene3D" id="3.40.50.300">
    <property type="entry name" value="P-loop containing nucleotide triphosphate hydrolases"/>
    <property type="match status" value="1"/>
</dbReference>
<dbReference type="AlphaFoldDB" id="A0A1E8BK59"/>
<name>A0A1E8BK59_BACMY</name>
<evidence type="ECO:0000313" key="2">
    <source>
        <dbReference type="Proteomes" id="UP000175835"/>
    </source>
</evidence>
<proteinExistence type="predicted"/>